<dbReference type="EMBL" id="UOFM01000298">
    <property type="protein sequence ID" value="VAW79233.1"/>
    <property type="molecule type" value="Genomic_DNA"/>
</dbReference>
<dbReference type="PANTHER" id="PTHR20863:SF76">
    <property type="entry name" value="CARRIER DOMAIN-CONTAINING PROTEIN"/>
    <property type="match status" value="1"/>
</dbReference>
<proteinExistence type="predicted"/>
<dbReference type="InterPro" id="IPR009081">
    <property type="entry name" value="PP-bd_ACP"/>
</dbReference>
<keyword evidence="1" id="KW-0596">Phosphopantetheine</keyword>
<evidence type="ECO:0000313" key="4">
    <source>
        <dbReference type="EMBL" id="VAW79233.1"/>
    </source>
</evidence>
<dbReference type="GO" id="GO:0000035">
    <property type="term" value="F:acyl binding"/>
    <property type="evidence" value="ECO:0007669"/>
    <property type="project" value="TreeGrafter"/>
</dbReference>
<organism evidence="4">
    <name type="scientific">hydrothermal vent metagenome</name>
    <dbReference type="NCBI Taxonomy" id="652676"/>
    <lineage>
        <taxon>unclassified sequences</taxon>
        <taxon>metagenomes</taxon>
        <taxon>ecological metagenomes</taxon>
    </lineage>
</organism>
<evidence type="ECO:0000259" key="3">
    <source>
        <dbReference type="PROSITE" id="PS50075"/>
    </source>
</evidence>
<dbReference type="Gene3D" id="1.10.1200.10">
    <property type="entry name" value="ACP-like"/>
    <property type="match status" value="1"/>
</dbReference>
<name>A0A3B0YT23_9ZZZZ</name>
<reference evidence="4" key="1">
    <citation type="submission" date="2018-06" db="EMBL/GenBank/DDBJ databases">
        <authorList>
            <person name="Zhirakovskaya E."/>
        </authorList>
    </citation>
    <scope>NUCLEOTIDE SEQUENCE</scope>
</reference>
<dbReference type="GO" id="GO:0009245">
    <property type="term" value="P:lipid A biosynthetic process"/>
    <property type="evidence" value="ECO:0007669"/>
    <property type="project" value="TreeGrafter"/>
</dbReference>
<dbReference type="InterPro" id="IPR003231">
    <property type="entry name" value="ACP"/>
</dbReference>
<feature type="domain" description="Carrier" evidence="3">
    <location>
        <begin position="3"/>
        <end position="80"/>
    </location>
</feature>
<dbReference type="PROSITE" id="PS50075">
    <property type="entry name" value="CARRIER"/>
    <property type="match status" value="1"/>
</dbReference>
<dbReference type="GO" id="GO:0005829">
    <property type="term" value="C:cytosol"/>
    <property type="evidence" value="ECO:0007669"/>
    <property type="project" value="TreeGrafter"/>
</dbReference>
<protein>
    <recommendedName>
        <fullName evidence="3">Carrier domain-containing protein</fullName>
    </recommendedName>
</protein>
<dbReference type="AlphaFoldDB" id="A0A3B0YT23"/>
<evidence type="ECO:0000256" key="2">
    <source>
        <dbReference type="ARBA" id="ARBA00022553"/>
    </source>
</evidence>
<evidence type="ECO:0000256" key="1">
    <source>
        <dbReference type="ARBA" id="ARBA00022450"/>
    </source>
</evidence>
<gene>
    <name evidence="4" type="ORF">MNBD_GAMMA14-1596</name>
</gene>
<keyword evidence="2" id="KW-0597">Phosphoprotein</keyword>
<dbReference type="GO" id="GO:0000036">
    <property type="term" value="F:acyl carrier activity"/>
    <property type="evidence" value="ECO:0007669"/>
    <property type="project" value="TreeGrafter"/>
</dbReference>
<dbReference type="PANTHER" id="PTHR20863">
    <property type="entry name" value="ACYL CARRIER PROTEIN"/>
    <property type="match status" value="1"/>
</dbReference>
<accession>A0A3B0YT23</accession>
<dbReference type="Pfam" id="PF00550">
    <property type="entry name" value="PP-binding"/>
    <property type="match status" value="1"/>
</dbReference>
<dbReference type="SUPFAM" id="SSF47336">
    <property type="entry name" value="ACP-like"/>
    <property type="match status" value="1"/>
</dbReference>
<dbReference type="InterPro" id="IPR036736">
    <property type="entry name" value="ACP-like_sf"/>
</dbReference>
<dbReference type="GO" id="GO:0016020">
    <property type="term" value="C:membrane"/>
    <property type="evidence" value="ECO:0007669"/>
    <property type="project" value="GOC"/>
</dbReference>
<sequence>MGKWIVKVENALVEIITRERKCSPEDVLVETQLSELGIDSLQAITILYELEERFEIEIPNELMENLETVGDIVSAINQIRQEGAKN</sequence>